<dbReference type="InterPro" id="IPR002110">
    <property type="entry name" value="Ankyrin_rpt"/>
</dbReference>
<dbReference type="InterPro" id="IPR000408">
    <property type="entry name" value="Reg_chr_condens"/>
</dbReference>
<organism evidence="6 7">
    <name type="scientific">Phytophthora aleatoria</name>
    <dbReference type="NCBI Taxonomy" id="2496075"/>
    <lineage>
        <taxon>Eukaryota</taxon>
        <taxon>Sar</taxon>
        <taxon>Stramenopiles</taxon>
        <taxon>Oomycota</taxon>
        <taxon>Peronosporomycetes</taxon>
        <taxon>Peronosporales</taxon>
        <taxon>Peronosporaceae</taxon>
        <taxon>Phytophthora</taxon>
    </lineage>
</organism>
<dbReference type="FunFam" id="3.60.40.10:FF:000115">
    <property type="entry name" value="Protein phosphatase 2C 38"/>
    <property type="match status" value="1"/>
</dbReference>
<keyword evidence="7" id="KW-1185">Reference proteome</keyword>
<dbReference type="Pfam" id="PF00415">
    <property type="entry name" value="RCC1"/>
    <property type="match status" value="4"/>
</dbReference>
<dbReference type="CDD" id="cd14733">
    <property type="entry name" value="BACK"/>
    <property type="match status" value="1"/>
</dbReference>
<dbReference type="PANTHER" id="PTHR22872:SF2">
    <property type="entry name" value="INHIBITOR OF BRUTON TYROSINE KINASE"/>
    <property type="match status" value="1"/>
</dbReference>
<dbReference type="PROSITE" id="PS00626">
    <property type="entry name" value="RCC1_2"/>
    <property type="match status" value="1"/>
</dbReference>
<evidence type="ECO:0000256" key="1">
    <source>
        <dbReference type="ARBA" id="ARBA00022737"/>
    </source>
</evidence>
<feature type="repeat" description="RCC1" evidence="3">
    <location>
        <begin position="135"/>
        <end position="187"/>
    </location>
</feature>
<proteinExistence type="predicted"/>
<feature type="compositionally biased region" description="Low complexity" evidence="4">
    <location>
        <begin position="672"/>
        <end position="682"/>
    </location>
</feature>
<feature type="region of interest" description="Disordered" evidence="4">
    <location>
        <begin position="448"/>
        <end position="480"/>
    </location>
</feature>
<feature type="compositionally biased region" description="Basic and acidic residues" evidence="4">
    <location>
        <begin position="899"/>
        <end position="909"/>
    </location>
</feature>
<comment type="caution">
    <text evidence="6">The sequence shown here is derived from an EMBL/GenBank/DDBJ whole genome shotgun (WGS) entry which is preliminary data.</text>
</comment>
<feature type="repeat" description="RCC1" evidence="3">
    <location>
        <begin position="188"/>
        <end position="239"/>
    </location>
</feature>
<dbReference type="InterPro" id="IPR001932">
    <property type="entry name" value="PPM-type_phosphatase-like_dom"/>
</dbReference>
<dbReference type="PROSITE" id="PS51746">
    <property type="entry name" value="PPM_2"/>
    <property type="match status" value="1"/>
</dbReference>
<dbReference type="CDD" id="cd00143">
    <property type="entry name" value="PP2Cc"/>
    <property type="match status" value="1"/>
</dbReference>
<feature type="compositionally biased region" description="Low complexity" evidence="4">
    <location>
        <begin position="880"/>
        <end position="897"/>
    </location>
</feature>
<feature type="repeat" description="RCC1" evidence="3">
    <location>
        <begin position="297"/>
        <end position="352"/>
    </location>
</feature>
<evidence type="ECO:0000256" key="2">
    <source>
        <dbReference type="PROSITE-ProRule" id="PRU00023"/>
    </source>
</evidence>
<feature type="repeat" description="RCC1" evidence="3">
    <location>
        <begin position="240"/>
        <end position="295"/>
    </location>
</feature>
<dbReference type="PROSITE" id="PS50088">
    <property type="entry name" value="ANK_REPEAT"/>
    <property type="match status" value="1"/>
</dbReference>
<dbReference type="EMBL" id="JAENGY010000109">
    <property type="protein sequence ID" value="KAG6973555.1"/>
    <property type="molecule type" value="Genomic_DNA"/>
</dbReference>
<dbReference type="Pfam" id="PF00023">
    <property type="entry name" value="Ank"/>
    <property type="match status" value="1"/>
</dbReference>
<dbReference type="SMART" id="SM00332">
    <property type="entry name" value="PP2Cc"/>
    <property type="match status" value="1"/>
</dbReference>
<feature type="region of interest" description="Disordered" evidence="4">
    <location>
        <begin position="646"/>
        <end position="737"/>
    </location>
</feature>
<evidence type="ECO:0000259" key="5">
    <source>
        <dbReference type="PROSITE" id="PS51746"/>
    </source>
</evidence>
<feature type="region of interest" description="Disordered" evidence="4">
    <location>
        <begin position="987"/>
        <end position="1058"/>
    </location>
</feature>
<keyword evidence="2" id="KW-0040">ANK repeat</keyword>
<dbReference type="PROSITE" id="PS50012">
    <property type="entry name" value="RCC1_3"/>
    <property type="match status" value="6"/>
</dbReference>
<feature type="region of interest" description="Disordered" evidence="4">
    <location>
        <begin position="872"/>
        <end position="938"/>
    </location>
</feature>
<accession>A0A8J5IZ70</accession>
<feature type="compositionally biased region" description="Basic residues" evidence="4">
    <location>
        <begin position="1002"/>
        <end position="1013"/>
    </location>
</feature>
<dbReference type="Pfam" id="PF00481">
    <property type="entry name" value="PP2C"/>
    <property type="match status" value="1"/>
</dbReference>
<reference evidence="6" key="1">
    <citation type="submission" date="2021-01" db="EMBL/GenBank/DDBJ databases">
        <title>Phytophthora aleatoria, a newly-described species from Pinus radiata is distinct from Phytophthora cactorum isolates based on comparative genomics.</title>
        <authorList>
            <person name="Mcdougal R."/>
            <person name="Panda P."/>
            <person name="Williams N."/>
            <person name="Studholme D.J."/>
        </authorList>
    </citation>
    <scope>NUCLEOTIDE SEQUENCE</scope>
    <source>
        <strain evidence="6">NZFS 4037</strain>
    </source>
</reference>
<feature type="compositionally biased region" description="Basic residues" evidence="4">
    <location>
        <begin position="1038"/>
        <end position="1052"/>
    </location>
</feature>
<evidence type="ECO:0000313" key="6">
    <source>
        <dbReference type="EMBL" id="KAG6973555.1"/>
    </source>
</evidence>
<dbReference type="PANTHER" id="PTHR22872">
    <property type="entry name" value="BTK-BINDING PROTEIN-RELATED"/>
    <property type="match status" value="1"/>
</dbReference>
<feature type="repeat" description="RCC1" evidence="3">
    <location>
        <begin position="373"/>
        <end position="434"/>
    </location>
</feature>
<feature type="repeat" description="RCC1" evidence="3">
    <location>
        <begin position="506"/>
        <end position="556"/>
    </location>
</feature>
<sequence length="1618" mass="175910">MQPSPHDDAPDLWACARTPEAASPLARLLRDTVPPDDRNDFGETALHVAAAHGNDGAVTLLLRYGADLLAADWVRRELWAPSLLLLRHAQTRFGKKFLRNFLHEARDHSQQSPMQLLSTRLQHDHKPQEETCDGGLVYTFGKRDYQLGYHLPNADMQVTPRLVELPAYSPIVQLSASKYHTIALNAAGECFVWGFGKGGRLGTGNEFDRVEPTRLASLETTPMKKVAAGENHTMALSRTGQVFSWGSNSFGQLGHPGKSSSSQSRLTPKRVDAFRFHVVTDIAASGCHSAAIDADDGAVYTWGGNRRGQLGRKEGCGTDQADATPRSVDALRARHPLCVVYGDYDSVRAERLALSDWHTCVVLRCAHNGRSLGQVWQFGYGSYRPSRVNFPSAVSTSLAGAVMCDTWVPTCKQRGMDIVEVSCAQNHSIALSASGSVFTWGHNVPALSHQPSSSSQDRHASLPVSGNKASPMPSPSAPQKVSLANYGPVASVCASQDHCAVVTQQGDLVTWGCGQQGVLGHGRGNTWQPSPKRVAGVKKAVAVAAGHQHTAVLVAPVHPDFNSVADIAAQDVVPSLVELVERKIAAHVDVTNCALVWQYAERYAALRLQNYCIEYMRSNWDAVLDAVGRDRMETLFDIMLPPTEELEPEEKARAISPAEVPEKPAKEKKTTKQSSATKSTSKNGSTPSETATRKTSSAAGDDLLAMTSLESVSGKSSVTPSKPNGRRKSRHSKFVPLTSFLTNKTAAAPTRGDASCPWSVSTTSAILEEEKPSVAQSKSAAAALPVFSPTPLAAHAFSEAFPLPGGSSLRKGSLDGTAPRHRKASIGSHPSTSPVLSFSPLPVSGKHMLDYDGIEREQVTAFSLDAFLKQPARRGTRGKSSAPAAPTWSSPSTGSTAEQKPRPKTLKEIQEEEEAAAAREREAKARLGGGVAPAQRSQSTVNSWGLFRPLDHVSLADVQKLQEEQEFLEQQRRILADIEREQAVKARATAAATSGGVDRSKQSKANRRGRKAVHAGAGEGASAVAASGADGGGDSQSKQHKQKKAKERKAARKAAGETFAPGKIELTSDFEELNPWQWEMSMLSFSRRHRSLLWYRSAQRALARRQQRQLQQQPQTKIKRASVPSRMLARPTTSSAVMALAKQARSTESLAKTTVIHSASAAPDSSSSVGAVAAVAAAAISTVEDSTNATAALATPQSSQLTDTVMAMTTAKEAVTSGISLEQATDRSDKPQPQESSWSAMLIALFAMIQPEWAKEKLELEEIPLEETPITSVPPQVSEVLPSRDSALFWRYDMDSYAANRKNEDRSQCVLDSIDRPGRGTDTPVFFCGCYDGHGGEEAVDFVQKKLYGNIRTHLVENDEPVAHSIIMGFKDTEEEFKRRSQIKFEQGSWSSCSVGACAVMALVIEKKLYVASCGDCRAIMAYRESDGTLSVEQITFDHSANEEREQRRLRVLYPEDYDIVCEIGQKNFYVKGRLQPTRSIGDTYMKVKDVNRYPMPRGLRIRGSFCRPYISAVPDIFQVDLQNRKPEFVVLGSDGLFGELKNEEIVQLVDQFRDQGVQNVSQALREAVLERIAEIYGTTAADLENVLPGNRRDYHDDITIDVLHFTPPCAAAQAKTA</sequence>
<feature type="repeat" description="ANK" evidence="2">
    <location>
        <begin position="41"/>
        <end position="73"/>
    </location>
</feature>
<dbReference type="Proteomes" id="UP000709295">
    <property type="component" value="Unassembled WGS sequence"/>
</dbReference>
<evidence type="ECO:0000256" key="3">
    <source>
        <dbReference type="PROSITE-ProRule" id="PRU00235"/>
    </source>
</evidence>
<feature type="domain" description="PPM-type phosphatase" evidence="5">
    <location>
        <begin position="1291"/>
        <end position="1606"/>
    </location>
</feature>
<dbReference type="SMART" id="SM00248">
    <property type="entry name" value="ANK"/>
    <property type="match status" value="1"/>
</dbReference>
<evidence type="ECO:0000313" key="7">
    <source>
        <dbReference type="Proteomes" id="UP000709295"/>
    </source>
</evidence>
<feature type="region of interest" description="Disordered" evidence="4">
    <location>
        <begin position="804"/>
        <end position="838"/>
    </location>
</feature>
<keyword evidence="1" id="KW-0677">Repeat</keyword>
<protein>
    <recommendedName>
        <fullName evidence="5">PPM-type phosphatase domain-containing protein</fullName>
    </recommendedName>
</protein>
<gene>
    <name evidence="6" type="ORF">JG688_00003471</name>
</gene>
<feature type="compositionally biased region" description="Polar residues" evidence="4">
    <location>
        <begin position="708"/>
        <end position="722"/>
    </location>
</feature>
<feature type="compositionally biased region" description="Polar residues" evidence="4">
    <location>
        <begin position="683"/>
        <end position="698"/>
    </location>
</feature>
<name>A0A8J5IZ70_9STRA</name>
<feature type="compositionally biased region" description="Basic and acidic residues" evidence="4">
    <location>
        <begin position="660"/>
        <end position="670"/>
    </location>
</feature>
<dbReference type="InterPro" id="IPR051625">
    <property type="entry name" value="Signaling_Regulatory_Domain"/>
</dbReference>
<dbReference type="PROSITE" id="PS50297">
    <property type="entry name" value="ANK_REP_REGION"/>
    <property type="match status" value="1"/>
</dbReference>
<evidence type="ECO:0000256" key="4">
    <source>
        <dbReference type="SAM" id="MobiDB-lite"/>
    </source>
</evidence>
<feature type="compositionally biased region" description="Basic residues" evidence="4">
    <location>
        <begin position="724"/>
        <end position="733"/>
    </location>
</feature>
<feature type="compositionally biased region" description="Basic and acidic residues" evidence="4">
    <location>
        <begin position="916"/>
        <end position="925"/>
    </location>
</feature>